<dbReference type="RefSeq" id="WP_195811217.1">
    <property type="nucleotide sequence ID" value="NZ_CP064795.1"/>
</dbReference>
<evidence type="ECO:0000256" key="10">
    <source>
        <dbReference type="SAM" id="Phobius"/>
    </source>
</evidence>
<dbReference type="GO" id="GO:0016020">
    <property type="term" value="C:membrane"/>
    <property type="evidence" value="ECO:0007669"/>
    <property type="project" value="UniProtKB-SubCell"/>
</dbReference>
<evidence type="ECO:0000259" key="12">
    <source>
        <dbReference type="SMART" id="SM00062"/>
    </source>
</evidence>
<evidence type="ECO:0000256" key="2">
    <source>
        <dbReference type="ARBA" id="ARBA00022448"/>
    </source>
</evidence>
<keyword evidence="5" id="KW-0406">Ion transport</keyword>
<keyword evidence="6 10" id="KW-0472">Membrane</keyword>
<name>A0A7S9HDF0_9ALTE</name>
<evidence type="ECO:0000256" key="9">
    <source>
        <dbReference type="ARBA" id="ARBA00023303"/>
    </source>
</evidence>
<keyword evidence="4 10" id="KW-1133">Transmembrane helix</keyword>
<dbReference type="GO" id="GO:0015276">
    <property type="term" value="F:ligand-gated monoatomic ion channel activity"/>
    <property type="evidence" value="ECO:0007669"/>
    <property type="project" value="InterPro"/>
</dbReference>
<evidence type="ECO:0000259" key="13">
    <source>
        <dbReference type="SMART" id="SM00079"/>
    </source>
</evidence>
<dbReference type="AlphaFoldDB" id="A0A7S9HDF0"/>
<evidence type="ECO:0000313" key="15">
    <source>
        <dbReference type="Proteomes" id="UP000595095"/>
    </source>
</evidence>
<keyword evidence="7" id="KW-0675">Receptor</keyword>
<dbReference type="InterPro" id="IPR001638">
    <property type="entry name" value="Solute-binding_3/MltF_N"/>
</dbReference>
<evidence type="ECO:0000256" key="11">
    <source>
        <dbReference type="SAM" id="SignalP"/>
    </source>
</evidence>
<dbReference type="SMART" id="SM00079">
    <property type="entry name" value="PBPe"/>
    <property type="match status" value="1"/>
</dbReference>
<keyword evidence="11" id="KW-0732">Signal</keyword>
<evidence type="ECO:0000256" key="4">
    <source>
        <dbReference type="ARBA" id="ARBA00022989"/>
    </source>
</evidence>
<feature type="signal peptide" evidence="11">
    <location>
        <begin position="1"/>
        <end position="21"/>
    </location>
</feature>
<evidence type="ECO:0000313" key="14">
    <source>
        <dbReference type="EMBL" id="QPG06140.1"/>
    </source>
</evidence>
<feature type="transmembrane region" description="Helical" evidence="10">
    <location>
        <begin position="204"/>
        <end position="225"/>
    </location>
</feature>
<dbReference type="InterPro" id="IPR001320">
    <property type="entry name" value="Iontro_rcpt_C"/>
</dbReference>
<dbReference type="SMART" id="SM00062">
    <property type="entry name" value="PBPb"/>
    <property type="match status" value="1"/>
</dbReference>
<feature type="domain" description="Ionotropic glutamate receptor C-terminal" evidence="13">
    <location>
        <begin position="29"/>
        <end position="348"/>
    </location>
</feature>
<feature type="domain" description="Solute-binding protein family 3/N-terminal" evidence="12">
    <location>
        <begin position="29"/>
        <end position="350"/>
    </location>
</feature>
<evidence type="ECO:0000256" key="3">
    <source>
        <dbReference type="ARBA" id="ARBA00022692"/>
    </source>
</evidence>
<keyword evidence="3 10" id="KW-0812">Transmembrane</keyword>
<dbReference type="Gene3D" id="1.20.5.110">
    <property type="match status" value="1"/>
</dbReference>
<keyword evidence="8" id="KW-0325">Glycoprotein</keyword>
<dbReference type="Proteomes" id="UP000595095">
    <property type="component" value="Chromosome"/>
</dbReference>
<evidence type="ECO:0000256" key="7">
    <source>
        <dbReference type="ARBA" id="ARBA00023170"/>
    </source>
</evidence>
<keyword evidence="9" id="KW-0407">Ion channel</keyword>
<gene>
    <name evidence="14" type="ORF">IT774_02665</name>
</gene>
<comment type="subcellular location">
    <subcellularLocation>
        <location evidence="1">Membrane</location>
        <topology evidence="1">Multi-pass membrane protein</topology>
    </subcellularLocation>
</comment>
<protein>
    <submittedName>
        <fullName evidence="14">Transporter substrate-binding domain-containing protein</fullName>
    </submittedName>
</protein>
<accession>A0A7S9HDF0</accession>
<evidence type="ECO:0000256" key="8">
    <source>
        <dbReference type="ARBA" id="ARBA00023180"/>
    </source>
</evidence>
<dbReference type="Gene3D" id="1.10.287.70">
    <property type="match status" value="1"/>
</dbReference>
<feature type="transmembrane region" description="Helical" evidence="10">
    <location>
        <begin position="171"/>
        <end position="192"/>
    </location>
</feature>
<keyword evidence="2" id="KW-0813">Transport</keyword>
<dbReference type="Pfam" id="PF00060">
    <property type="entry name" value="Lig_chan"/>
    <property type="match status" value="1"/>
</dbReference>
<evidence type="ECO:0000256" key="6">
    <source>
        <dbReference type="ARBA" id="ARBA00023136"/>
    </source>
</evidence>
<dbReference type="PANTHER" id="PTHR18966">
    <property type="entry name" value="IONOTROPIC GLUTAMATE RECEPTOR"/>
    <property type="match status" value="1"/>
</dbReference>
<dbReference type="Pfam" id="PF00497">
    <property type="entry name" value="SBP_bac_3"/>
    <property type="match status" value="1"/>
</dbReference>
<dbReference type="PRINTS" id="PR00169">
    <property type="entry name" value="KCHANNEL"/>
</dbReference>
<dbReference type="SUPFAM" id="SSF81324">
    <property type="entry name" value="Voltage-gated potassium channels"/>
    <property type="match status" value="1"/>
</dbReference>
<sequence length="358" mass="39486">MQRLLKLGIWLSALWSLTLSAQTQNAPEQLVVATKEAPPFVIKNENGEFEGISIYLFEQMAAELGIDYRYEETDLPGMIEGLQQGKFDASIAAITVNAERETQVDFTHPFYTTGLAIAVPKDESRMMSAISNLFSWKFLAALGGLCLLLLAVGFIMWLVERHGNKEQFGGSTRKGIGSGFWWAAVTMTTVGYGDKAPVTLAGRVIGFIWMFAAIILISSFTAAIATSLTVSQLETQVQGVDDLPGVRVTTLSSSASAAFLDSRSIDYKTVATVREGLEAMAKGDTDALVYDKPILEYRINQGFEDKIQVLPDVIDRQDYAMALPEDSPRREAFNTTLLRIIDSKEWRDKVNEVLGTQK</sequence>
<proteinExistence type="predicted"/>
<dbReference type="EMBL" id="CP064795">
    <property type="protein sequence ID" value="QPG06140.1"/>
    <property type="molecule type" value="Genomic_DNA"/>
</dbReference>
<dbReference type="Gene3D" id="3.40.190.10">
    <property type="entry name" value="Periplasmic binding protein-like II"/>
    <property type="match status" value="2"/>
</dbReference>
<evidence type="ECO:0000256" key="1">
    <source>
        <dbReference type="ARBA" id="ARBA00004141"/>
    </source>
</evidence>
<dbReference type="KEGG" id="smaa:IT774_02665"/>
<reference evidence="14 15" key="1">
    <citation type="submission" date="2020-11" db="EMBL/GenBank/DDBJ databases">
        <title>Complete genome sequence for Salinimonas sp. strain G2-b.</title>
        <authorList>
            <person name="Park S.-J."/>
        </authorList>
    </citation>
    <scope>NUCLEOTIDE SEQUENCE [LARGE SCALE GENOMIC DNA]</scope>
    <source>
        <strain evidence="14 15">G2-b</strain>
    </source>
</reference>
<dbReference type="SUPFAM" id="SSF53850">
    <property type="entry name" value="Periplasmic binding protein-like II"/>
    <property type="match status" value="1"/>
</dbReference>
<evidence type="ECO:0000256" key="5">
    <source>
        <dbReference type="ARBA" id="ARBA00023065"/>
    </source>
</evidence>
<dbReference type="InterPro" id="IPR015683">
    <property type="entry name" value="Ionotropic_Glu_rcpt"/>
</dbReference>
<feature type="transmembrane region" description="Helical" evidence="10">
    <location>
        <begin position="134"/>
        <end position="159"/>
    </location>
</feature>
<organism evidence="14 15">
    <name type="scientific">Salinimonas marina</name>
    <dbReference type="NCBI Taxonomy" id="2785918"/>
    <lineage>
        <taxon>Bacteria</taxon>
        <taxon>Pseudomonadati</taxon>
        <taxon>Pseudomonadota</taxon>
        <taxon>Gammaproteobacteria</taxon>
        <taxon>Alteromonadales</taxon>
        <taxon>Alteromonadaceae</taxon>
        <taxon>Alteromonas/Salinimonas group</taxon>
        <taxon>Salinimonas</taxon>
    </lineage>
</organism>
<keyword evidence="15" id="KW-1185">Reference proteome</keyword>
<feature type="chain" id="PRO_5032744193" evidence="11">
    <location>
        <begin position="22"/>
        <end position="358"/>
    </location>
</feature>